<sequence length="478" mass="53883">MKEPAYISLANKIARMIESGIYKAEDKLPSLRNLHKEHGLSIGTVLQAFNYLIDKGLVISQEKSGYFVNHRSGKILPVPQPLPVSFSERTVHIDQLLQNLRRDGIGRGFVSFANAMPDNRLLPFNSIKRAIQNTSRDISGSYLKLEQRKGNQQLREEIAKRSFFWKGAIHADELIITNGCMEAIICCLKTVTKPGDTVLVQDPCYYGIMQALECLDLKVVTIPSHPETGIELADLKDACKKLNIKACLLVSNFNNPDGASLSTEQKKQVAAFANEQKMPVIEDDLYGELFFNGSRPDTIKAYDEHGWVMYCNSFTKTLVPGFRIGWCAPGRFVHQVARVKSMHNGSTSNFSQQVVQQLLESGTYDRHLQKFRLELHKNLVRTTALIEQHFPEGTKISRPIGGMVIWVELPEVLNTVKLQDEAYSKDVNYAPGELFSANGDYPNYLRISYTNLWEPKIEKALIKLGQLFSTVCERSLVV</sequence>
<dbReference type="AlphaFoldDB" id="A0A1Q5ZZR4"/>
<proteinExistence type="inferred from homology"/>
<evidence type="ECO:0000313" key="8">
    <source>
        <dbReference type="Proteomes" id="UP000186720"/>
    </source>
</evidence>
<dbReference type="SUPFAM" id="SSF53383">
    <property type="entry name" value="PLP-dependent transferases"/>
    <property type="match status" value="1"/>
</dbReference>
<dbReference type="InterPro" id="IPR036390">
    <property type="entry name" value="WH_DNA-bd_sf"/>
</dbReference>
<evidence type="ECO:0000259" key="6">
    <source>
        <dbReference type="PROSITE" id="PS50949"/>
    </source>
</evidence>
<dbReference type="InterPro" id="IPR015422">
    <property type="entry name" value="PyrdxlP-dep_Trfase_small"/>
</dbReference>
<dbReference type="InterPro" id="IPR015424">
    <property type="entry name" value="PyrdxlP-dep_Trfase"/>
</dbReference>
<name>A0A1Q5ZZR4_9SPHI</name>
<evidence type="ECO:0000256" key="4">
    <source>
        <dbReference type="ARBA" id="ARBA00023125"/>
    </source>
</evidence>
<dbReference type="PROSITE" id="PS50949">
    <property type="entry name" value="HTH_GNTR"/>
    <property type="match status" value="1"/>
</dbReference>
<dbReference type="RefSeq" id="WP_074489891.1">
    <property type="nucleotide sequence ID" value="NZ_FPAM01000015.1"/>
</dbReference>
<evidence type="ECO:0000256" key="5">
    <source>
        <dbReference type="ARBA" id="ARBA00023163"/>
    </source>
</evidence>
<evidence type="ECO:0000256" key="3">
    <source>
        <dbReference type="ARBA" id="ARBA00023015"/>
    </source>
</evidence>
<dbReference type="Gene3D" id="3.40.640.10">
    <property type="entry name" value="Type I PLP-dependent aspartate aminotransferase-like (Major domain)"/>
    <property type="match status" value="1"/>
</dbReference>
<dbReference type="CDD" id="cd00609">
    <property type="entry name" value="AAT_like"/>
    <property type="match status" value="1"/>
</dbReference>
<dbReference type="SUPFAM" id="SSF46785">
    <property type="entry name" value="Winged helix' DNA-binding domain"/>
    <property type="match status" value="1"/>
</dbReference>
<keyword evidence="2" id="KW-0663">Pyridoxal phosphate</keyword>
<dbReference type="PANTHER" id="PTHR46577">
    <property type="entry name" value="HTH-TYPE TRANSCRIPTIONAL REGULATORY PROTEIN GABR"/>
    <property type="match status" value="1"/>
</dbReference>
<keyword evidence="3" id="KW-0805">Transcription regulation</keyword>
<comment type="similarity">
    <text evidence="1">In the C-terminal section; belongs to the class-I pyridoxal-phosphate-dependent aminotransferase family.</text>
</comment>
<evidence type="ECO:0000313" key="7">
    <source>
        <dbReference type="EMBL" id="OKS87241.1"/>
    </source>
</evidence>
<dbReference type="InterPro" id="IPR036388">
    <property type="entry name" value="WH-like_DNA-bd_sf"/>
</dbReference>
<dbReference type="InterPro" id="IPR015421">
    <property type="entry name" value="PyrdxlP-dep_Trfase_major"/>
</dbReference>
<feature type="domain" description="HTH gntR-type" evidence="6">
    <location>
        <begin position="3"/>
        <end position="71"/>
    </location>
</feature>
<dbReference type="GO" id="GO:0003677">
    <property type="term" value="F:DNA binding"/>
    <property type="evidence" value="ECO:0007669"/>
    <property type="project" value="UniProtKB-KW"/>
</dbReference>
<dbReference type="EMBL" id="MPPL01000001">
    <property type="protein sequence ID" value="OKS87241.1"/>
    <property type="molecule type" value="Genomic_DNA"/>
</dbReference>
<dbReference type="InterPro" id="IPR004839">
    <property type="entry name" value="Aminotransferase_I/II_large"/>
</dbReference>
<dbReference type="GO" id="GO:0003700">
    <property type="term" value="F:DNA-binding transcription factor activity"/>
    <property type="evidence" value="ECO:0007669"/>
    <property type="project" value="InterPro"/>
</dbReference>
<dbReference type="InterPro" id="IPR000524">
    <property type="entry name" value="Tscrpt_reg_HTH_GntR"/>
</dbReference>
<dbReference type="InterPro" id="IPR051446">
    <property type="entry name" value="HTH_trans_reg/aminotransferase"/>
</dbReference>
<dbReference type="PANTHER" id="PTHR46577:SF2">
    <property type="entry name" value="TRANSCRIPTIONAL REGULATORY PROTEIN"/>
    <property type="match status" value="1"/>
</dbReference>
<dbReference type="CDD" id="cd07377">
    <property type="entry name" value="WHTH_GntR"/>
    <property type="match status" value="1"/>
</dbReference>
<comment type="caution">
    <text evidence="7">The sequence shown here is derived from an EMBL/GenBank/DDBJ whole genome shotgun (WGS) entry which is preliminary data.</text>
</comment>
<dbReference type="Pfam" id="PF00392">
    <property type="entry name" value="GntR"/>
    <property type="match status" value="1"/>
</dbReference>
<reference evidence="7 8" key="1">
    <citation type="submission" date="2016-11" db="EMBL/GenBank/DDBJ databases">
        <title>Whole Genome Sequencing of Mucilaginibacter polytrichastri RG4-7(T) isolated from the moss sample.</title>
        <authorList>
            <person name="Li Y."/>
        </authorList>
    </citation>
    <scope>NUCLEOTIDE SEQUENCE [LARGE SCALE GENOMIC DNA]</scope>
    <source>
        <strain evidence="7 8">RG4-7</strain>
    </source>
</reference>
<accession>A0A1Q5ZZR4</accession>
<keyword evidence="5" id="KW-0804">Transcription</keyword>
<dbReference type="Pfam" id="PF00155">
    <property type="entry name" value="Aminotran_1_2"/>
    <property type="match status" value="1"/>
</dbReference>
<dbReference type="OrthoDB" id="9802328at2"/>
<keyword evidence="8" id="KW-1185">Reference proteome</keyword>
<gene>
    <name evidence="7" type="ORF">RG47T_2700</name>
</gene>
<organism evidence="7 8">
    <name type="scientific">Mucilaginibacter polytrichastri</name>
    <dbReference type="NCBI Taxonomy" id="1302689"/>
    <lineage>
        <taxon>Bacteria</taxon>
        <taxon>Pseudomonadati</taxon>
        <taxon>Bacteroidota</taxon>
        <taxon>Sphingobacteriia</taxon>
        <taxon>Sphingobacteriales</taxon>
        <taxon>Sphingobacteriaceae</taxon>
        <taxon>Mucilaginibacter</taxon>
    </lineage>
</organism>
<dbReference type="STRING" id="1302689.RG47T_2700"/>
<dbReference type="Gene3D" id="3.90.1150.10">
    <property type="entry name" value="Aspartate Aminotransferase, domain 1"/>
    <property type="match status" value="1"/>
</dbReference>
<evidence type="ECO:0000256" key="1">
    <source>
        <dbReference type="ARBA" id="ARBA00005384"/>
    </source>
</evidence>
<keyword evidence="4" id="KW-0238">DNA-binding</keyword>
<dbReference type="Proteomes" id="UP000186720">
    <property type="component" value="Unassembled WGS sequence"/>
</dbReference>
<evidence type="ECO:0000256" key="2">
    <source>
        <dbReference type="ARBA" id="ARBA00022898"/>
    </source>
</evidence>
<dbReference type="Gene3D" id="1.10.10.10">
    <property type="entry name" value="Winged helix-like DNA-binding domain superfamily/Winged helix DNA-binding domain"/>
    <property type="match status" value="1"/>
</dbReference>
<protein>
    <recommendedName>
        <fullName evidence="6">HTH gntR-type domain-containing protein</fullName>
    </recommendedName>
</protein>
<dbReference type="SMART" id="SM00345">
    <property type="entry name" value="HTH_GNTR"/>
    <property type="match status" value="1"/>
</dbReference>
<dbReference type="GO" id="GO:0030170">
    <property type="term" value="F:pyridoxal phosphate binding"/>
    <property type="evidence" value="ECO:0007669"/>
    <property type="project" value="InterPro"/>
</dbReference>